<dbReference type="InterPro" id="IPR007145">
    <property type="entry name" value="MAP65_Ase1_PRC1"/>
</dbReference>
<dbReference type="PANTHER" id="PTHR19321:SF41">
    <property type="entry name" value="FASCETTO-RELATED"/>
    <property type="match status" value="1"/>
</dbReference>
<evidence type="ECO:0000313" key="3">
    <source>
        <dbReference type="RefSeq" id="XP_046598556.1"/>
    </source>
</evidence>
<dbReference type="RefSeq" id="XP_046598558.1">
    <property type="nucleotide sequence ID" value="XM_046742602.1"/>
</dbReference>
<dbReference type="Pfam" id="PF03999">
    <property type="entry name" value="MAP65_ASE1"/>
    <property type="match status" value="1"/>
</dbReference>
<proteinExistence type="predicted"/>
<feature type="coiled-coil region" evidence="1">
    <location>
        <begin position="102"/>
        <end position="129"/>
    </location>
</feature>
<gene>
    <name evidence="3 4 5" type="primary">LOC107225893</name>
</gene>
<sequence length="374" mass="44295">MADLRLWELKEQMIYGSIKDFMAEIASINDVRQEMNLRQFFGCIQDMGCCALAEIEQRRIRLAKEVHNMRNETLKLGKDLKFEIKNGEYKNLSLYGKRVRLREQLESLKSDQQKKLDAKKELLEKEKEICKVLGSKPIGMAAVIPTETDLTSFRLYLAGIEAEKQEAEKKRNQLKVLWNYLDVPAKQRDEFLDRNKRYTASTRKAIEDEIKRCEQQKSEIIASNVSDLRSQIEVLWKLCHFEEEDREAFKPFHDQTFTEDLLMLHEEELQRLHKYYETNRKLFQLAEEQDERNQELIDLEQRAESPDRYYTRRDERDENEQRIEDIQQELLNIENQLKFLVDDYETKNGGPCTRVGIKLVKALRSALPNALHVG</sequence>
<dbReference type="Proteomes" id="UP000829291">
    <property type="component" value="Chromosome 1"/>
</dbReference>
<dbReference type="RefSeq" id="XP_046598556.1">
    <property type="nucleotide sequence ID" value="XM_046742600.1"/>
</dbReference>
<keyword evidence="1" id="KW-0175">Coiled coil</keyword>
<evidence type="ECO:0000256" key="1">
    <source>
        <dbReference type="SAM" id="Coils"/>
    </source>
</evidence>
<reference evidence="3 4" key="1">
    <citation type="submission" date="2025-05" db="UniProtKB">
        <authorList>
            <consortium name="RefSeq"/>
        </authorList>
    </citation>
    <scope>IDENTIFICATION</scope>
    <source>
        <tissue evidence="3 4">Thorax and Abdomen</tissue>
    </source>
</reference>
<keyword evidence="2" id="KW-1185">Reference proteome</keyword>
<evidence type="ECO:0000313" key="2">
    <source>
        <dbReference type="Proteomes" id="UP000829291"/>
    </source>
</evidence>
<dbReference type="PANTHER" id="PTHR19321">
    <property type="entry name" value="PROTEIN REGULATOR OF CYTOKINESIS 1 PRC1-RELATED"/>
    <property type="match status" value="1"/>
</dbReference>
<evidence type="ECO:0000313" key="4">
    <source>
        <dbReference type="RefSeq" id="XP_046598558.1"/>
    </source>
</evidence>
<feature type="coiled-coil region" evidence="1">
    <location>
        <begin position="282"/>
        <end position="343"/>
    </location>
</feature>
<dbReference type="Gene3D" id="1.20.58.1520">
    <property type="match status" value="1"/>
</dbReference>
<organism evidence="2 5">
    <name type="scientific">Neodiprion lecontei</name>
    <name type="common">Redheaded pine sawfly</name>
    <dbReference type="NCBI Taxonomy" id="441921"/>
    <lineage>
        <taxon>Eukaryota</taxon>
        <taxon>Metazoa</taxon>
        <taxon>Ecdysozoa</taxon>
        <taxon>Arthropoda</taxon>
        <taxon>Hexapoda</taxon>
        <taxon>Insecta</taxon>
        <taxon>Pterygota</taxon>
        <taxon>Neoptera</taxon>
        <taxon>Endopterygota</taxon>
        <taxon>Hymenoptera</taxon>
        <taxon>Tenthredinoidea</taxon>
        <taxon>Diprionidae</taxon>
        <taxon>Diprioninae</taxon>
        <taxon>Neodiprion</taxon>
    </lineage>
</organism>
<dbReference type="GeneID" id="107225893"/>
<protein>
    <submittedName>
        <fullName evidence="3 4">Protein regulator of cytokinesis 1</fullName>
    </submittedName>
</protein>
<name>A0ABM3GE88_NEOLC</name>
<dbReference type="RefSeq" id="XP_046598566.1">
    <property type="nucleotide sequence ID" value="XM_046742610.1"/>
</dbReference>
<evidence type="ECO:0000313" key="5">
    <source>
        <dbReference type="RefSeq" id="XP_046598566.1"/>
    </source>
</evidence>
<accession>A0ABM3GE88</accession>